<feature type="region of interest" description="Disordered" evidence="1">
    <location>
        <begin position="1"/>
        <end position="27"/>
    </location>
</feature>
<evidence type="ECO:0000313" key="4">
    <source>
        <dbReference type="Proteomes" id="UP000184000"/>
    </source>
</evidence>
<evidence type="ECO:0000313" key="3">
    <source>
        <dbReference type="EMBL" id="SHG94255.1"/>
    </source>
</evidence>
<dbReference type="EMBL" id="FQXA01000003">
    <property type="protein sequence ID" value="SHG94255.1"/>
    <property type="molecule type" value="Genomic_DNA"/>
</dbReference>
<name>A0A1M5NXR6_9GAMM</name>
<keyword evidence="2" id="KW-1133">Transmembrane helix</keyword>
<dbReference type="AlphaFoldDB" id="A0A1M5NXR6"/>
<dbReference type="GeneID" id="98637773"/>
<keyword evidence="2" id="KW-0812">Transmembrane</keyword>
<dbReference type="RefSeq" id="WP_197675247.1">
    <property type="nucleotide sequence ID" value="NZ_FQXA01000003.1"/>
</dbReference>
<accession>A0A1M5NXR6</accession>
<sequence length="86" mass="9529">MTERTEPRLTLSAGEQETAGAADEAATMRRFKKTEPRPVVITGIRISFLSIVWLMLKWAIASVPAAIILIAVFTFVPELFRGLRLG</sequence>
<reference evidence="3 4" key="1">
    <citation type="submission" date="2016-11" db="EMBL/GenBank/DDBJ databases">
        <authorList>
            <person name="Jaros S."/>
            <person name="Januszkiewicz K."/>
            <person name="Wedrychowicz H."/>
        </authorList>
    </citation>
    <scope>NUCLEOTIDE SEQUENCE [LARGE SCALE GENOMIC DNA]</scope>
    <source>
        <strain evidence="3 4">DSM 18231</strain>
    </source>
</reference>
<proteinExistence type="predicted"/>
<evidence type="ECO:0000256" key="1">
    <source>
        <dbReference type="SAM" id="MobiDB-lite"/>
    </source>
</evidence>
<feature type="transmembrane region" description="Helical" evidence="2">
    <location>
        <begin position="62"/>
        <end position="80"/>
    </location>
</feature>
<protein>
    <submittedName>
        <fullName evidence="3">Uncharacterized protein</fullName>
    </submittedName>
</protein>
<organism evidence="3 4">
    <name type="scientific">Stutzerimonas xanthomarina DSM 18231</name>
    <dbReference type="NCBI Taxonomy" id="1403346"/>
    <lineage>
        <taxon>Bacteria</taxon>
        <taxon>Pseudomonadati</taxon>
        <taxon>Pseudomonadota</taxon>
        <taxon>Gammaproteobacteria</taxon>
        <taxon>Pseudomonadales</taxon>
        <taxon>Pseudomonadaceae</taxon>
        <taxon>Stutzerimonas</taxon>
    </lineage>
</organism>
<gene>
    <name evidence="3" type="ORF">SAMN02744645_1860</name>
</gene>
<keyword evidence="2" id="KW-0472">Membrane</keyword>
<evidence type="ECO:0000256" key="2">
    <source>
        <dbReference type="SAM" id="Phobius"/>
    </source>
</evidence>
<dbReference type="Proteomes" id="UP000184000">
    <property type="component" value="Unassembled WGS sequence"/>
</dbReference>